<dbReference type="Gene3D" id="3.80.10.10">
    <property type="entry name" value="Ribonuclease Inhibitor"/>
    <property type="match status" value="1"/>
</dbReference>
<protein>
    <submittedName>
        <fullName evidence="1">Uncharacterized protein</fullName>
    </submittedName>
</protein>
<dbReference type="RefSeq" id="WP_127086870.1">
    <property type="nucleotide sequence ID" value="NZ_RSCL01000039.1"/>
</dbReference>
<dbReference type="EMBL" id="RSCL01000039">
    <property type="protein sequence ID" value="RUS95880.1"/>
    <property type="molecule type" value="Genomic_DNA"/>
</dbReference>
<organism evidence="1 2">
    <name type="scientific">Dulcicalothrix desertica PCC 7102</name>
    <dbReference type="NCBI Taxonomy" id="232991"/>
    <lineage>
        <taxon>Bacteria</taxon>
        <taxon>Bacillati</taxon>
        <taxon>Cyanobacteriota</taxon>
        <taxon>Cyanophyceae</taxon>
        <taxon>Nostocales</taxon>
        <taxon>Calotrichaceae</taxon>
        <taxon>Dulcicalothrix</taxon>
    </lineage>
</organism>
<reference evidence="1" key="1">
    <citation type="submission" date="2018-12" db="EMBL/GenBank/DDBJ databases">
        <authorList>
            <person name="Will S."/>
            <person name="Neumann-Schaal M."/>
            <person name="Henke P."/>
        </authorList>
    </citation>
    <scope>NUCLEOTIDE SEQUENCE</scope>
    <source>
        <strain evidence="1">PCC 7102</strain>
    </source>
</reference>
<gene>
    <name evidence="1" type="ORF">DSM106972_088930</name>
</gene>
<dbReference type="Proteomes" id="UP000271624">
    <property type="component" value="Unassembled WGS sequence"/>
</dbReference>
<sequence>MADNQPRDFDVVLGGEAPPPVAGVVLGGFEGVKNRLGSSNVDVRVAALSDALNYGEAGLDLLIGALYNDSSQQLKHLVGRLLKQKGGTKARQALLNYDPWLFFTKLEDWKIENFNPQIGIINPTGTAYTVNFEHLKLLLQNSHVEKVEALVCQIHGFYNNYDVEFYKFVNLIYDNRDKLHNLKALFIGDALAHPFMSSFLELGDITPILKAFPKLEVLQFRGGWGLSTRQLRHENLKTLVVETGLMFVDSDTVEQICKLDLPALEYLELWLGGCHHKSNEDISTKYLLPILAGKVFPNLSYLGLRSSDYSDNIAQCLAELPTVITRLAVLDLSMGTLTDNGVEALLNFAPINQLHTLDVSMNNLSISMIEKLSQLNCKVIAEPQQDEEAESGSRYCALYE</sequence>
<dbReference type="OrthoDB" id="571184at2"/>
<evidence type="ECO:0000313" key="1">
    <source>
        <dbReference type="EMBL" id="RUS95880.1"/>
    </source>
</evidence>
<comment type="caution">
    <text evidence="1">The sequence shown here is derived from an EMBL/GenBank/DDBJ whole genome shotgun (WGS) entry which is preliminary data.</text>
</comment>
<keyword evidence="2" id="KW-1185">Reference proteome</keyword>
<accession>A0A3S1C5V5</accession>
<name>A0A3S1C5V5_9CYAN</name>
<reference evidence="1" key="2">
    <citation type="journal article" date="2019" name="Genome Biol. Evol.">
        <title>Day and night: Metabolic profiles and evolutionary relationships of six axenic non-marine cyanobacteria.</title>
        <authorList>
            <person name="Will S.E."/>
            <person name="Henke P."/>
            <person name="Boedeker C."/>
            <person name="Huang S."/>
            <person name="Brinkmann H."/>
            <person name="Rohde M."/>
            <person name="Jarek M."/>
            <person name="Friedl T."/>
            <person name="Seufert S."/>
            <person name="Schumacher M."/>
            <person name="Overmann J."/>
            <person name="Neumann-Schaal M."/>
            <person name="Petersen J."/>
        </authorList>
    </citation>
    <scope>NUCLEOTIDE SEQUENCE [LARGE SCALE GENOMIC DNA]</scope>
    <source>
        <strain evidence="1">PCC 7102</strain>
    </source>
</reference>
<dbReference type="SUPFAM" id="SSF52047">
    <property type="entry name" value="RNI-like"/>
    <property type="match status" value="1"/>
</dbReference>
<dbReference type="AlphaFoldDB" id="A0A3S1C5V5"/>
<proteinExistence type="predicted"/>
<evidence type="ECO:0000313" key="2">
    <source>
        <dbReference type="Proteomes" id="UP000271624"/>
    </source>
</evidence>
<dbReference type="InterPro" id="IPR032675">
    <property type="entry name" value="LRR_dom_sf"/>
</dbReference>